<dbReference type="Gene3D" id="3.40.50.1820">
    <property type="entry name" value="alpha/beta hydrolase"/>
    <property type="match status" value="1"/>
</dbReference>
<dbReference type="InterPro" id="IPR029058">
    <property type="entry name" value="AB_hydrolase_fold"/>
</dbReference>
<sequence length="265" mass="29238">MTQQDVLLIHGTWGHGKEWDEFGAQLTARGYRVHAPSWPGHGHPKEIDVWGMAEEVTQLGILDYVDALADVARSLETPPIIFGHSVGGLLAQLVAARVPHRGIVLLGPAPAAGVWALYPSQIALWGGFTPRWIMGRPMFPVKKKTWDKYICNAVDQSFSDEFYSNLCAESGRAYREMVFWFLDPKRSTRVNFEAITGDVLVIAGSEDKCCVPSMCKATAKRYRGRADYVELDGSDHMMIGGPYMDATLQAFDTWAAAKGITATTS</sequence>
<dbReference type="RefSeq" id="WP_179532259.1">
    <property type="nucleotide sequence ID" value="NZ_BAAAPP010000006.1"/>
</dbReference>
<organism evidence="2 3">
    <name type="scientific">Nocardioides marinus</name>
    <dbReference type="NCBI Taxonomy" id="374514"/>
    <lineage>
        <taxon>Bacteria</taxon>
        <taxon>Bacillati</taxon>
        <taxon>Actinomycetota</taxon>
        <taxon>Actinomycetes</taxon>
        <taxon>Propionibacteriales</taxon>
        <taxon>Nocardioidaceae</taxon>
        <taxon>Nocardioides</taxon>
    </lineage>
</organism>
<evidence type="ECO:0000259" key="1">
    <source>
        <dbReference type="Pfam" id="PF12697"/>
    </source>
</evidence>
<keyword evidence="3" id="KW-1185">Reference proteome</keyword>
<evidence type="ECO:0000313" key="3">
    <source>
        <dbReference type="Proteomes" id="UP000537326"/>
    </source>
</evidence>
<proteinExistence type="predicted"/>
<dbReference type="AlphaFoldDB" id="A0A7Z0C5Y6"/>
<dbReference type="PANTHER" id="PTHR42886:SF29">
    <property type="entry name" value="PUMMELIG, ISOFORM A"/>
    <property type="match status" value="1"/>
</dbReference>
<protein>
    <submittedName>
        <fullName evidence="2">Pimeloyl-ACP methyl ester carboxylesterase</fullName>
    </submittedName>
</protein>
<dbReference type="InterPro" id="IPR000073">
    <property type="entry name" value="AB_hydrolase_1"/>
</dbReference>
<dbReference type="PANTHER" id="PTHR42886">
    <property type="entry name" value="RE40534P-RELATED"/>
    <property type="match status" value="1"/>
</dbReference>
<gene>
    <name evidence="2" type="ORF">BKA05_003106</name>
</gene>
<comment type="caution">
    <text evidence="2">The sequence shown here is derived from an EMBL/GenBank/DDBJ whole genome shotgun (WGS) entry which is preliminary data.</text>
</comment>
<evidence type="ECO:0000313" key="2">
    <source>
        <dbReference type="EMBL" id="NYI11591.1"/>
    </source>
</evidence>
<accession>A0A7Z0C5Y6</accession>
<dbReference type="Proteomes" id="UP000537326">
    <property type="component" value="Unassembled WGS sequence"/>
</dbReference>
<dbReference type="EMBL" id="JACBZI010000001">
    <property type="protein sequence ID" value="NYI11591.1"/>
    <property type="molecule type" value="Genomic_DNA"/>
</dbReference>
<feature type="domain" description="AB hydrolase-1" evidence="1">
    <location>
        <begin position="6"/>
        <end position="239"/>
    </location>
</feature>
<dbReference type="GO" id="GO:0003824">
    <property type="term" value="F:catalytic activity"/>
    <property type="evidence" value="ECO:0007669"/>
    <property type="project" value="UniProtKB-ARBA"/>
</dbReference>
<reference evidence="2 3" key="1">
    <citation type="submission" date="2020-07" db="EMBL/GenBank/DDBJ databases">
        <title>Sequencing the genomes of 1000 actinobacteria strains.</title>
        <authorList>
            <person name="Klenk H.-P."/>
        </authorList>
    </citation>
    <scope>NUCLEOTIDE SEQUENCE [LARGE SCALE GENOMIC DNA]</scope>
    <source>
        <strain evidence="2 3">DSM 18248</strain>
    </source>
</reference>
<dbReference type="Pfam" id="PF12697">
    <property type="entry name" value="Abhydrolase_6"/>
    <property type="match status" value="1"/>
</dbReference>
<dbReference type="SUPFAM" id="SSF53474">
    <property type="entry name" value="alpha/beta-Hydrolases"/>
    <property type="match status" value="1"/>
</dbReference>
<name>A0A7Z0C5Y6_9ACTN</name>